<accession>A0AAW4XNF5</accession>
<keyword evidence="3" id="KW-0805">Transcription regulation</keyword>
<dbReference type="InterPro" id="IPR009057">
    <property type="entry name" value="Homeodomain-like_sf"/>
</dbReference>
<sequence>MDLTLDAPVSDTRRKEVIARSWKRSSACGVTPGMDLQLPYDQDFDEDSRLLRAAQPVLERLISMIPNTSHSVLLADPDGRLIHRWVGASSLGNKLDQASIAPGFGFPEEFAGTNGVGTALEESQIVAVHGTEHYTEKLHSFSCVGVPIRNPMRGRIEGVLDFTCLTSDFNPLILPLLVEVGKHIETRFAQQSSASEFALFEAFVQTCRRHRGPVLALRRNMLLTNTAASEQLTSADRAVLWDLATMLMASGRDEGTVDLSGGRSAIRITPVAGTATVDPGLVIRLAPMRARPEIRTRRPSTTAPSVSSIPLKGRSAQWAQVLDKLSTLAGVKEPIAVTGGPGSGKMQVAQHLHQVINPGSALRVFDGSIERVDTSTPLANRCRDALRQGETVIVRRIDKLPSSVQTDLIDLVRSESGRMKLIATCTDDPQDTATRALAAFPHQLWIPPLAQRVEDIADIVPTILAELSPGHPVRCSSSAQQVLMRYAWPGNVAELRDVLKAAVASSPRGPIESNHLPAWLLKRAHRRPLTPMEQSERDLIIDTLASVSNNRSEAARILGIGRATLYRKLRNLGISTD</sequence>
<dbReference type="AlphaFoldDB" id="A0AAW4XNF5"/>
<dbReference type="PROSITE" id="PS50045">
    <property type="entry name" value="SIGMA54_INTERACT_4"/>
    <property type="match status" value="1"/>
</dbReference>
<dbReference type="InterPro" id="IPR058031">
    <property type="entry name" value="AAA_lid_NorR"/>
</dbReference>
<gene>
    <name evidence="6" type="ORF">LQ384_26190</name>
</gene>
<evidence type="ECO:0000256" key="4">
    <source>
        <dbReference type="ARBA" id="ARBA00023163"/>
    </source>
</evidence>
<dbReference type="InterPro" id="IPR027417">
    <property type="entry name" value="P-loop_NTPase"/>
</dbReference>
<dbReference type="InterPro" id="IPR002078">
    <property type="entry name" value="Sigma_54_int"/>
</dbReference>
<dbReference type="Gene3D" id="3.30.450.40">
    <property type="match status" value="1"/>
</dbReference>
<evidence type="ECO:0000256" key="3">
    <source>
        <dbReference type="ARBA" id="ARBA00023015"/>
    </source>
</evidence>
<dbReference type="PANTHER" id="PTHR32071">
    <property type="entry name" value="TRANSCRIPTIONAL REGULATORY PROTEIN"/>
    <property type="match status" value="1"/>
</dbReference>
<evidence type="ECO:0000313" key="7">
    <source>
        <dbReference type="Proteomes" id="UP001198630"/>
    </source>
</evidence>
<dbReference type="Proteomes" id="UP001198630">
    <property type="component" value="Unassembled WGS sequence"/>
</dbReference>
<dbReference type="Gene3D" id="3.40.50.300">
    <property type="entry name" value="P-loop containing nucleotide triphosphate hydrolases"/>
    <property type="match status" value="1"/>
</dbReference>
<evidence type="ECO:0000256" key="2">
    <source>
        <dbReference type="ARBA" id="ARBA00022840"/>
    </source>
</evidence>
<dbReference type="EMBL" id="JAJNCO010000024">
    <property type="protein sequence ID" value="MCD2114598.1"/>
    <property type="molecule type" value="Genomic_DNA"/>
</dbReference>
<dbReference type="Pfam" id="PF02954">
    <property type="entry name" value="HTH_8"/>
    <property type="match status" value="1"/>
</dbReference>
<dbReference type="Pfam" id="PF14532">
    <property type="entry name" value="Sigma54_activ_2"/>
    <property type="match status" value="1"/>
</dbReference>
<dbReference type="InterPro" id="IPR002197">
    <property type="entry name" value="HTH_Fis"/>
</dbReference>
<dbReference type="RefSeq" id="WP_230792557.1">
    <property type="nucleotide sequence ID" value="NZ_JAJNCO010000024.1"/>
</dbReference>
<dbReference type="Pfam" id="PF25601">
    <property type="entry name" value="AAA_lid_14"/>
    <property type="match status" value="1"/>
</dbReference>
<dbReference type="GO" id="GO:0005524">
    <property type="term" value="F:ATP binding"/>
    <property type="evidence" value="ECO:0007669"/>
    <property type="project" value="UniProtKB-KW"/>
</dbReference>
<dbReference type="GO" id="GO:0043565">
    <property type="term" value="F:sequence-specific DNA binding"/>
    <property type="evidence" value="ECO:0007669"/>
    <property type="project" value="InterPro"/>
</dbReference>
<protein>
    <submittedName>
        <fullName evidence="6">GAF domain-containing protein</fullName>
    </submittedName>
</protein>
<proteinExistence type="predicted"/>
<name>A0AAW4XNF5_RHORH</name>
<evidence type="ECO:0000313" key="6">
    <source>
        <dbReference type="EMBL" id="MCD2114598.1"/>
    </source>
</evidence>
<dbReference type="PRINTS" id="PR01590">
    <property type="entry name" value="HTHFIS"/>
</dbReference>
<keyword evidence="1" id="KW-0547">Nucleotide-binding</keyword>
<feature type="domain" description="Sigma-54 factor interaction" evidence="5">
    <location>
        <begin position="311"/>
        <end position="504"/>
    </location>
</feature>
<evidence type="ECO:0000256" key="1">
    <source>
        <dbReference type="ARBA" id="ARBA00022741"/>
    </source>
</evidence>
<dbReference type="InterPro" id="IPR029016">
    <property type="entry name" value="GAF-like_dom_sf"/>
</dbReference>
<dbReference type="Gene3D" id="1.10.10.60">
    <property type="entry name" value="Homeodomain-like"/>
    <property type="match status" value="1"/>
</dbReference>
<evidence type="ECO:0000259" key="5">
    <source>
        <dbReference type="PROSITE" id="PS50045"/>
    </source>
</evidence>
<dbReference type="SUPFAM" id="SSF52540">
    <property type="entry name" value="P-loop containing nucleoside triphosphate hydrolases"/>
    <property type="match status" value="1"/>
</dbReference>
<dbReference type="Gene3D" id="1.10.8.60">
    <property type="match status" value="1"/>
</dbReference>
<comment type="caution">
    <text evidence="6">The sequence shown here is derived from an EMBL/GenBank/DDBJ whole genome shotgun (WGS) entry which is preliminary data.</text>
</comment>
<reference evidence="6" key="1">
    <citation type="submission" date="2021-11" db="EMBL/GenBank/DDBJ databases">
        <title>Development of a sustainable strategy for remediation of hydrocarbon-contaminated territories based on the waste exchange concept.</title>
        <authorList>
            <person name="Elkin A."/>
        </authorList>
    </citation>
    <scope>NUCLEOTIDE SEQUENCE</scope>
    <source>
        <strain evidence="6">IEGM 757</strain>
    </source>
</reference>
<dbReference type="PANTHER" id="PTHR32071:SF122">
    <property type="entry name" value="SIGMA FACTOR"/>
    <property type="match status" value="1"/>
</dbReference>
<dbReference type="GO" id="GO:0006355">
    <property type="term" value="P:regulation of DNA-templated transcription"/>
    <property type="evidence" value="ECO:0007669"/>
    <property type="project" value="InterPro"/>
</dbReference>
<dbReference type="SUPFAM" id="SSF55781">
    <property type="entry name" value="GAF domain-like"/>
    <property type="match status" value="1"/>
</dbReference>
<organism evidence="6 7">
    <name type="scientific">Rhodococcus rhodochrous</name>
    <dbReference type="NCBI Taxonomy" id="1829"/>
    <lineage>
        <taxon>Bacteria</taxon>
        <taxon>Bacillati</taxon>
        <taxon>Actinomycetota</taxon>
        <taxon>Actinomycetes</taxon>
        <taxon>Mycobacteriales</taxon>
        <taxon>Nocardiaceae</taxon>
        <taxon>Rhodococcus</taxon>
    </lineage>
</organism>
<keyword evidence="4" id="KW-0804">Transcription</keyword>
<dbReference type="SUPFAM" id="SSF46689">
    <property type="entry name" value="Homeodomain-like"/>
    <property type="match status" value="1"/>
</dbReference>
<keyword evidence="2" id="KW-0067">ATP-binding</keyword>